<evidence type="ECO:0000256" key="2">
    <source>
        <dbReference type="ARBA" id="ARBA00022737"/>
    </source>
</evidence>
<evidence type="ECO:0000313" key="4">
    <source>
        <dbReference type="EMBL" id="RHZ17976.1"/>
    </source>
</evidence>
<dbReference type="Proteomes" id="UP000285712">
    <property type="component" value="Unassembled WGS sequence"/>
</dbReference>
<dbReference type="PANTHER" id="PTHR46652:SF3">
    <property type="entry name" value="LEUCINE-RICH REPEAT-CONTAINING PROTEIN 9"/>
    <property type="match status" value="1"/>
</dbReference>
<proteinExistence type="predicted"/>
<dbReference type="InterPro" id="IPR050836">
    <property type="entry name" value="SDS22/Internalin_LRR"/>
</dbReference>
<sequence length="125" mass="14146">MQASKESSTAGGHATTDMLMHASKTTLAKGESTDHYLERITHVTLNNKKLSTLANLDRCTNVKVPCTLKRLVTIVCTQVLYLYDNKIAHLDSTLSSLRHLTHLHLQRNRISKMEHFEALLHLEKL</sequence>
<evidence type="ECO:0000313" key="5">
    <source>
        <dbReference type="Proteomes" id="UP000285430"/>
    </source>
</evidence>
<comment type="caution">
    <text evidence="4">The sequence shown here is derived from an EMBL/GenBank/DDBJ whole genome shotgun (WGS) entry which is preliminary data.</text>
</comment>
<gene>
    <name evidence="3" type="ORF">DYB35_009639</name>
    <name evidence="4" type="ORF">DYB37_009848</name>
</gene>
<dbReference type="SUPFAM" id="SSF52075">
    <property type="entry name" value="Outer arm dynein light chain 1"/>
    <property type="match status" value="1"/>
</dbReference>
<keyword evidence="2" id="KW-0677">Repeat</keyword>
<dbReference type="Gene3D" id="3.80.10.10">
    <property type="entry name" value="Ribonuclease Inhibitor"/>
    <property type="match status" value="1"/>
</dbReference>
<dbReference type="PANTHER" id="PTHR46652">
    <property type="entry name" value="LEUCINE-RICH REPEAT AND IQ DOMAIN-CONTAINING PROTEIN 1-RELATED"/>
    <property type="match status" value="1"/>
</dbReference>
<accession>A0A3R6XCG8</accession>
<keyword evidence="1" id="KW-0433">Leucine-rich repeat</keyword>
<evidence type="ECO:0000313" key="3">
    <source>
        <dbReference type="EMBL" id="RHY85694.1"/>
    </source>
</evidence>
<evidence type="ECO:0000313" key="6">
    <source>
        <dbReference type="Proteomes" id="UP000285712"/>
    </source>
</evidence>
<dbReference type="InterPro" id="IPR032675">
    <property type="entry name" value="LRR_dom_sf"/>
</dbReference>
<dbReference type="InterPro" id="IPR001611">
    <property type="entry name" value="Leu-rich_rpt"/>
</dbReference>
<protein>
    <submittedName>
        <fullName evidence="4">Uncharacterized protein</fullName>
    </submittedName>
</protein>
<reference evidence="5 6" key="1">
    <citation type="submission" date="2018-08" db="EMBL/GenBank/DDBJ databases">
        <title>Aphanomyces genome sequencing and annotation.</title>
        <authorList>
            <person name="Minardi D."/>
            <person name="Oidtmann B."/>
            <person name="Van Der Giezen M."/>
            <person name="Studholme D.J."/>
        </authorList>
    </citation>
    <scope>NUCLEOTIDE SEQUENCE [LARGE SCALE GENOMIC DNA]</scope>
    <source>
        <strain evidence="4 5">Da</strain>
        <strain evidence="3 6">Sv</strain>
    </source>
</reference>
<dbReference type="EMBL" id="QUTH01003661">
    <property type="protein sequence ID" value="RHZ17976.1"/>
    <property type="molecule type" value="Genomic_DNA"/>
</dbReference>
<dbReference type="EMBL" id="QUTG01005408">
    <property type="protein sequence ID" value="RHY85694.1"/>
    <property type="molecule type" value="Genomic_DNA"/>
</dbReference>
<dbReference type="Proteomes" id="UP000285430">
    <property type="component" value="Unassembled WGS sequence"/>
</dbReference>
<evidence type="ECO:0000256" key="1">
    <source>
        <dbReference type="ARBA" id="ARBA00022614"/>
    </source>
</evidence>
<dbReference type="AlphaFoldDB" id="A0A3R6XCG8"/>
<organism evidence="4 5">
    <name type="scientific">Aphanomyces astaci</name>
    <name type="common">Crayfish plague agent</name>
    <dbReference type="NCBI Taxonomy" id="112090"/>
    <lineage>
        <taxon>Eukaryota</taxon>
        <taxon>Sar</taxon>
        <taxon>Stramenopiles</taxon>
        <taxon>Oomycota</taxon>
        <taxon>Saprolegniomycetes</taxon>
        <taxon>Saprolegniales</taxon>
        <taxon>Verrucalvaceae</taxon>
        <taxon>Aphanomyces</taxon>
    </lineage>
</organism>
<dbReference type="VEuPathDB" id="FungiDB:H257_07502"/>
<name>A0A3R6XCG8_APHAT</name>
<dbReference type="PROSITE" id="PS51450">
    <property type="entry name" value="LRR"/>
    <property type="match status" value="1"/>
</dbReference>